<feature type="domain" description="Flavodoxin-like" evidence="2">
    <location>
        <begin position="257"/>
        <end position="395"/>
    </location>
</feature>
<dbReference type="Pfam" id="PF19583">
    <property type="entry name" value="ODP"/>
    <property type="match status" value="1"/>
</dbReference>
<dbReference type="PANTHER" id="PTHR43717">
    <property type="entry name" value="ANAEROBIC NITRIC OXIDE REDUCTASE FLAVORUBREDOXIN"/>
    <property type="match status" value="1"/>
</dbReference>
<dbReference type="EMBL" id="AP010904">
    <property type="protein sequence ID" value="BAH77078.1"/>
    <property type="molecule type" value="Genomic_DNA"/>
</dbReference>
<dbReference type="CDD" id="cd07709">
    <property type="entry name" value="flavodiiron_proteins_MBL-fold"/>
    <property type="match status" value="1"/>
</dbReference>
<dbReference type="InterPro" id="IPR016440">
    <property type="entry name" value="Rubredoxin-O_OxRdtase"/>
</dbReference>
<dbReference type="SUPFAM" id="SSF56281">
    <property type="entry name" value="Metallo-hydrolase/oxidoreductase"/>
    <property type="match status" value="1"/>
</dbReference>
<dbReference type="Proteomes" id="UP000009071">
    <property type="component" value="Chromosome"/>
</dbReference>
<dbReference type="SMART" id="SM00849">
    <property type="entry name" value="Lactamase_B"/>
    <property type="match status" value="1"/>
</dbReference>
<evidence type="ECO:0000259" key="2">
    <source>
        <dbReference type="PROSITE" id="PS50902"/>
    </source>
</evidence>
<dbReference type="AlphaFoldDB" id="C4XLD9"/>
<dbReference type="STRING" id="573370.DMR_35870"/>
<dbReference type="PROSITE" id="PS50902">
    <property type="entry name" value="FLAVODOXIN_LIKE"/>
    <property type="match status" value="1"/>
</dbReference>
<protein>
    <submittedName>
        <fullName evidence="3">Rubredoxin-oxygen oxidoreductase</fullName>
    </submittedName>
</protein>
<dbReference type="GO" id="GO:0010181">
    <property type="term" value="F:FMN binding"/>
    <property type="evidence" value="ECO:0007669"/>
    <property type="project" value="InterPro"/>
</dbReference>
<dbReference type="PIRSF" id="PIRSF005243">
    <property type="entry name" value="ROO"/>
    <property type="match status" value="1"/>
</dbReference>
<reference evidence="3 4" key="1">
    <citation type="journal article" date="2009" name="Genome Res.">
        <title>Whole genome sequence of Desulfovibrio magneticus strain RS-1 revealed common gene clusters in magnetotactic bacteria.</title>
        <authorList>
            <person name="Nakazawa H."/>
            <person name="Arakaki A."/>
            <person name="Narita-Yamada S."/>
            <person name="Yashiro I."/>
            <person name="Jinno K."/>
            <person name="Aoki N."/>
            <person name="Tsuruyama A."/>
            <person name="Okamura Y."/>
            <person name="Tanikawa S."/>
            <person name="Fujita N."/>
            <person name="Takeyama H."/>
            <person name="Matsunaga T."/>
        </authorList>
    </citation>
    <scope>NUCLEOTIDE SEQUENCE [LARGE SCALE GENOMIC DNA]</scope>
    <source>
        <strain evidence="4">ATCC 700980 / DSM 13731 / RS-1</strain>
    </source>
</reference>
<dbReference type="InterPro" id="IPR036866">
    <property type="entry name" value="RibonucZ/Hydroxyglut_hydro"/>
</dbReference>
<dbReference type="Gene3D" id="3.40.50.360">
    <property type="match status" value="1"/>
</dbReference>
<proteinExistence type="inferred from homology"/>
<evidence type="ECO:0000313" key="4">
    <source>
        <dbReference type="Proteomes" id="UP000009071"/>
    </source>
</evidence>
<evidence type="ECO:0000256" key="1">
    <source>
        <dbReference type="ARBA" id="ARBA00007121"/>
    </source>
</evidence>
<dbReference type="PANTHER" id="PTHR43717:SF1">
    <property type="entry name" value="ANAEROBIC NITRIC OXIDE REDUCTASE FLAVORUBREDOXIN"/>
    <property type="match status" value="1"/>
</dbReference>
<dbReference type="KEGG" id="dma:DMR_35870"/>
<dbReference type="eggNOG" id="COG0426">
    <property type="taxonomic scope" value="Bacteria"/>
</dbReference>
<dbReference type="GO" id="GO:0009055">
    <property type="term" value="F:electron transfer activity"/>
    <property type="evidence" value="ECO:0007669"/>
    <property type="project" value="InterPro"/>
</dbReference>
<dbReference type="InterPro" id="IPR001279">
    <property type="entry name" value="Metallo-B-lactamas"/>
</dbReference>
<sequence length="404" mass="45238">MYMRPVAICEGVYWVGAVDWECRDFHGYMTAPTGTTYNAFLVKDEKIALFDSVKAGHGNEMLCRLAHLVKPEDVDYLIVNHVEMDHSGELPELVARTKPEKIFTSPMGERALKAHFDCADWPIEVVKTGSTISLGKRTLQFLETRMLHWPDNMATFIPEDGVLISSDAFGQNWATSERFADEVDKHLLQKQLDRYFANIVLPFCPIAQKTIETIESMGLKINAVCPDHGLMFRTPEDVAWVISRYKELAAQKQKKKAVLVFDTMWHSTERMAHAIATGLAEHGVSFKLMNLHAFDHSDVMEEVWDAAAVFVGSATHNNGMLPKVADMLTYMKGLKPKGKLGGAFGSYGWSGEAVKDIAGWLSEMGMEMPVDPVRLLFVPTHEQLAVCVEMGRTIGKLINERVGE</sequence>
<gene>
    <name evidence="3" type="ordered locus">DMR_35870</name>
</gene>
<dbReference type="Pfam" id="PF00258">
    <property type="entry name" value="Flavodoxin_1"/>
    <property type="match status" value="1"/>
</dbReference>
<dbReference type="GO" id="GO:0016491">
    <property type="term" value="F:oxidoreductase activity"/>
    <property type="evidence" value="ECO:0007669"/>
    <property type="project" value="InterPro"/>
</dbReference>
<dbReference type="InterPro" id="IPR008254">
    <property type="entry name" value="Flavodoxin/NO_synth"/>
</dbReference>
<comment type="similarity">
    <text evidence="1">In the N-terminal section; belongs to the zinc metallo-hydrolase group 3 family.</text>
</comment>
<organism evidence="3 4">
    <name type="scientific">Solidesulfovibrio magneticus (strain ATCC 700980 / DSM 13731 / RS-1)</name>
    <name type="common">Desulfovibrio magneticus</name>
    <dbReference type="NCBI Taxonomy" id="573370"/>
    <lineage>
        <taxon>Bacteria</taxon>
        <taxon>Pseudomonadati</taxon>
        <taxon>Thermodesulfobacteriota</taxon>
        <taxon>Desulfovibrionia</taxon>
        <taxon>Desulfovibrionales</taxon>
        <taxon>Desulfovibrionaceae</taxon>
        <taxon>Solidesulfovibrio</taxon>
    </lineage>
</organism>
<dbReference type="Gene3D" id="3.60.15.10">
    <property type="entry name" value="Ribonuclease Z/Hydroxyacylglutathione hydrolase-like"/>
    <property type="match status" value="1"/>
</dbReference>
<dbReference type="HOGENOM" id="CLU_017490_0_0_7"/>
<dbReference type="InterPro" id="IPR029039">
    <property type="entry name" value="Flavoprotein-like_sf"/>
</dbReference>
<name>C4XLD9_SOLM1</name>
<dbReference type="GO" id="GO:0046872">
    <property type="term" value="F:metal ion binding"/>
    <property type="evidence" value="ECO:0007669"/>
    <property type="project" value="InterPro"/>
</dbReference>
<dbReference type="SUPFAM" id="SSF52218">
    <property type="entry name" value="Flavoproteins"/>
    <property type="match status" value="1"/>
</dbReference>
<evidence type="ECO:0000313" key="3">
    <source>
        <dbReference type="EMBL" id="BAH77078.1"/>
    </source>
</evidence>
<keyword evidence="4" id="KW-1185">Reference proteome</keyword>
<dbReference type="InterPro" id="IPR045761">
    <property type="entry name" value="ODP_dom"/>
</dbReference>
<accession>C4XLD9</accession>